<organism evidence="6 7">
    <name type="scientific">Paenibacillus durus</name>
    <name type="common">Paenibacillus azotofixans</name>
    <dbReference type="NCBI Taxonomy" id="44251"/>
    <lineage>
        <taxon>Bacteria</taxon>
        <taxon>Bacillati</taxon>
        <taxon>Bacillota</taxon>
        <taxon>Bacilli</taxon>
        <taxon>Bacillales</taxon>
        <taxon>Paenibacillaceae</taxon>
        <taxon>Paenibacillus</taxon>
    </lineage>
</organism>
<dbReference type="GO" id="GO:0008270">
    <property type="term" value="F:zinc ion binding"/>
    <property type="evidence" value="ECO:0007669"/>
    <property type="project" value="InterPro"/>
</dbReference>
<dbReference type="InterPro" id="IPR020843">
    <property type="entry name" value="ER"/>
</dbReference>
<evidence type="ECO:0000256" key="1">
    <source>
        <dbReference type="ARBA" id="ARBA00022723"/>
    </source>
</evidence>
<dbReference type="STRING" id="44251.PDUR_22845"/>
<gene>
    <name evidence="6" type="ORF">PDUR_22845</name>
</gene>
<dbReference type="SUPFAM" id="SSF51735">
    <property type="entry name" value="NAD(P)-binding Rossmann-fold domains"/>
    <property type="match status" value="1"/>
</dbReference>
<dbReference type="Pfam" id="PF08240">
    <property type="entry name" value="ADH_N"/>
    <property type="match status" value="1"/>
</dbReference>
<dbReference type="Gene3D" id="3.90.180.10">
    <property type="entry name" value="Medium-chain alcohol dehydrogenases, catalytic domain"/>
    <property type="match status" value="1"/>
</dbReference>
<reference evidence="6 7" key="1">
    <citation type="submission" date="2014-08" db="EMBL/GenBank/DDBJ databases">
        <title>Comparative genomics of the Paenibacillus odorifer group.</title>
        <authorList>
            <person name="den Bakker H.C."/>
            <person name="Tsai Y.-C."/>
            <person name="Martin N."/>
            <person name="Korlach J."/>
            <person name="Wiedmann M."/>
        </authorList>
    </citation>
    <scope>NUCLEOTIDE SEQUENCE [LARGE SCALE GENOMIC DNA]</scope>
    <source>
        <strain evidence="6 7">DSM 1735</strain>
    </source>
</reference>
<keyword evidence="1 4" id="KW-0479">Metal-binding</keyword>
<dbReference type="InterPro" id="IPR013154">
    <property type="entry name" value="ADH-like_N"/>
</dbReference>
<evidence type="ECO:0000256" key="2">
    <source>
        <dbReference type="ARBA" id="ARBA00022833"/>
    </source>
</evidence>
<dbReference type="InterPro" id="IPR036291">
    <property type="entry name" value="NAD(P)-bd_dom_sf"/>
</dbReference>
<evidence type="ECO:0000313" key="7">
    <source>
        <dbReference type="Proteomes" id="UP000029409"/>
    </source>
</evidence>
<proteinExistence type="inferred from homology"/>
<dbReference type="Pfam" id="PF00107">
    <property type="entry name" value="ADH_zinc_N"/>
    <property type="match status" value="1"/>
</dbReference>
<keyword evidence="3" id="KW-0560">Oxidoreductase</keyword>
<dbReference type="EMBL" id="CP009288">
    <property type="protein sequence ID" value="AIQ14422.1"/>
    <property type="molecule type" value="Genomic_DNA"/>
</dbReference>
<dbReference type="InterPro" id="IPR050129">
    <property type="entry name" value="Zn_alcohol_dh"/>
</dbReference>
<evidence type="ECO:0000256" key="4">
    <source>
        <dbReference type="RuleBase" id="RU361277"/>
    </source>
</evidence>
<dbReference type="Proteomes" id="UP000029409">
    <property type="component" value="Chromosome"/>
</dbReference>
<evidence type="ECO:0000256" key="3">
    <source>
        <dbReference type="ARBA" id="ARBA00023002"/>
    </source>
</evidence>
<dbReference type="Gene3D" id="3.40.50.720">
    <property type="entry name" value="NAD(P)-binding Rossmann-like Domain"/>
    <property type="match status" value="1"/>
</dbReference>
<keyword evidence="2 4" id="KW-0862">Zinc</keyword>
<evidence type="ECO:0000313" key="6">
    <source>
        <dbReference type="EMBL" id="AIQ14422.1"/>
    </source>
</evidence>
<name>A0A089HTN7_PAEDU</name>
<comment type="cofactor">
    <cofactor evidence="4">
        <name>Zn(2+)</name>
        <dbReference type="ChEBI" id="CHEBI:29105"/>
    </cofactor>
</comment>
<dbReference type="SMART" id="SM00829">
    <property type="entry name" value="PKS_ER"/>
    <property type="match status" value="1"/>
</dbReference>
<sequence length="342" mass="37436">MAGMMRALMWEGDGILALREVPIPEIRPTEVLVRVSYTGVCATDVEIIKGKFPYSPPYILGHEITGKVIETGSNVKELKEGDRVVIDPGVPCGECFFCKASQPEFCANYCELGINENGGWADYVRVPAKSAHKIPIEMSDVSAAIFEPMACPFGAVDNAGLLPGEHVLIYGDGPAALYYTQIAKMMGAGRICVVYKLPERAELLQRFGADDLIPFDEQAAALKEHPSIRDRGGFQLVIDAVGLSDTVKDAVRYASTGGRIILYGFNDSHTDHFPHREIIFKGIRIFGRTNSPAVWSRAIECVARNQIELNPLVERVVSPEEAKEILLAGNLNGLKTIISWAD</sequence>
<dbReference type="OrthoDB" id="9777057at2"/>
<feature type="domain" description="Enoyl reductase (ER)" evidence="5">
    <location>
        <begin position="14"/>
        <end position="327"/>
    </location>
</feature>
<accession>A0A089HTN7</accession>
<dbReference type="PROSITE" id="PS00059">
    <property type="entry name" value="ADH_ZINC"/>
    <property type="match status" value="1"/>
</dbReference>
<evidence type="ECO:0000259" key="5">
    <source>
        <dbReference type="SMART" id="SM00829"/>
    </source>
</evidence>
<dbReference type="KEGG" id="pdu:PDUR_22845"/>
<dbReference type="AlphaFoldDB" id="A0A089HTN7"/>
<dbReference type="InterPro" id="IPR013149">
    <property type="entry name" value="ADH-like_C"/>
</dbReference>
<dbReference type="PANTHER" id="PTHR43401">
    <property type="entry name" value="L-THREONINE 3-DEHYDROGENASE"/>
    <property type="match status" value="1"/>
</dbReference>
<dbReference type="InterPro" id="IPR002328">
    <property type="entry name" value="ADH_Zn_CS"/>
</dbReference>
<comment type="similarity">
    <text evidence="4">Belongs to the zinc-containing alcohol dehydrogenase family.</text>
</comment>
<dbReference type="eggNOG" id="COG1063">
    <property type="taxonomic scope" value="Bacteria"/>
</dbReference>
<dbReference type="SUPFAM" id="SSF50129">
    <property type="entry name" value="GroES-like"/>
    <property type="match status" value="1"/>
</dbReference>
<dbReference type="PANTHER" id="PTHR43401:SF2">
    <property type="entry name" value="L-THREONINE 3-DEHYDROGENASE"/>
    <property type="match status" value="1"/>
</dbReference>
<keyword evidence="7" id="KW-1185">Reference proteome</keyword>
<dbReference type="GO" id="GO:0016491">
    <property type="term" value="F:oxidoreductase activity"/>
    <property type="evidence" value="ECO:0007669"/>
    <property type="project" value="UniProtKB-KW"/>
</dbReference>
<protein>
    <recommendedName>
        <fullName evidence="5">Enoyl reductase (ER) domain-containing protein</fullName>
    </recommendedName>
</protein>
<dbReference type="InterPro" id="IPR011032">
    <property type="entry name" value="GroES-like_sf"/>
</dbReference>